<dbReference type="GO" id="GO:0051400">
    <property type="term" value="F:BH domain binding"/>
    <property type="evidence" value="ECO:0007669"/>
    <property type="project" value="TreeGrafter"/>
</dbReference>
<dbReference type="Proteomes" id="UP000728185">
    <property type="component" value="Unassembled WGS sequence"/>
</dbReference>
<dbReference type="InterPro" id="IPR002475">
    <property type="entry name" value="Bcl2-like"/>
</dbReference>
<keyword evidence="5" id="KW-1185">Reference proteome</keyword>
<dbReference type="SMART" id="SM00337">
    <property type="entry name" value="BCL"/>
    <property type="match status" value="1"/>
</dbReference>
<dbReference type="PROSITE" id="PS50062">
    <property type="entry name" value="BCL2_FAMILY"/>
    <property type="match status" value="1"/>
</dbReference>
<dbReference type="GO" id="GO:0042981">
    <property type="term" value="P:regulation of apoptotic process"/>
    <property type="evidence" value="ECO:0007669"/>
    <property type="project" value="InterPro"/>
</dbReference>
<dbReference type="PANTHER" id="PTHR11256:SF50">
    <property type="entry name" value="APOPTOSIS REGULATOR CED-9"/>
    <property type="match status" value="1"/>
</dbReference>
<sequence>MPDVQTIFVDGELETDSNIYNSTCSLDSLPTKLVLQWIIVDYVYYRICLKGYKNIELFERERGHTVKDRLLDLIMRHLVRRAEEVEAKFTPRFKNRNALLLCAPERALIDFADSLNNIWADGLANWGRFLSYITFTAAYCMSCLDAGMVLIIRTLVEHAVQDLDAKMGKWALAHGGWRGFLTALQEVKLN</sequence>
<dbReference type="PRINTS" id="PR01862">
    <property type="entry name" value="BCL2FAMILY"/>
</dbReference>
<dbReference type="Pfam" id="PF00452">
    <property type="entry name" value="Bcl-2"/>
    <property type="match status" value="1"/>
</dbReference>
<comment type="similarity">
    <text evidence="1">Belongs to the Bcl-2 family.</text>
</comment>
<dbReference type="Gene3D" id="1.10.437.10">
    <property type="entry name" value="Blc2-like"/>
    <property type="match status" value="1"/>
</dbReference>
<name>A0A8E0RQ12_9TREM</name>
<dbReference type="InterPro" id="IPR026298">
    <property type="entry name" value="Bcl-2_fam"/>
</dbReference>
<dbReference type="EMBL" id="LUCM01010736">
    <property type="protein sequence ID" value="KAA0185081.1"/>
    <property type="molecule type" value="Genomic_DNA"/>
</dbReference>
<dbReference type="GO" id="GO:0005741">
    <property type="term" value="C:mitochondrial outer membrane"/>
    <property type="evidence" value="ECO:0007669"/>
    <property type="project" value="TreeGrafter"/>
</dbReference>
<dbReference type="PANTHER" id="PTHR11256">
    <property type="entry name" value="BCL-2 RELATED"/>
    <property type="match status" value="1"/>
</dbReference>
<comment type="caution">
    <text evidence="4">The sequence shown here is derived from an EMBL/GenBank/DDBJ whole genome shotgun (WGS) entry which is preliminary data.</text>
</comment>
<dbReference type="GO" id="GO:0008630">
    <property type="term" value="P:intrinsic apoptotic signaling pathway in response to DNA damage"/>
    <property type="evidence" value="ECO:0007669"/>
    <property type="project" value="TreeGrafter"/>
</dbReference>
<evidence type="ECO:0000256" key="1">
    <source>
        <dbReference type="ARBA" id="ARBA00009458"/>
    </source>
</evidence>
<reference evidence="4" key="1">
    <citation type="submission" date="2019-05" db="EMBL/GenBank/DDBJ databases">
        <title>Annotation for the trematode Fasciolopsis buski.</title>
        <authorList>
            <person name="Choi Y.-J."/>
        </authorList>
    </citation>
    <scope>NUCLEOTIDE SEQUENCE</scope>
    <source>
        <strain evidence="4">HT</strain>
        <tissue evidence="4">Whole worm</tissue>
    </source>
</reference>
<gene>
    <name evidence="4" type="ORF">FBUS_05963</name>
</gene>
<evidence type="ECO:0000313" key="5">
    <source>
        <dbReference type="Proteomes" id="UP000728185"/>
    </source>
</evidence>
<dbReference type="GO" id="GO:0097192">
    <property type="term" value="P:extrinsic apoptotic signaling pathway in absence of ligand"/>
    <property type="evidence" value="ECO:0007669"/>
    <property type="project" value="TreeGrafter"/>
</dbReference>
<dbReference type="InterPro" id="IPR036834">
    <property type="entry name" value="Bcl-2-like_sf"/>
</dbReference>
<dbReference type="GO" id="GO:0001836">
    <property type="term" value="P:release of cytochrome c from mitochondria"/>
    <property type="evidence" value="ECO:0007669"/>
    <property type="project" value="TreeGrafter"/>
</dbReference>
<dbReference type="SUPFAM" id="SSF56854">
    <property type="entry name" value="Bcl-2 inhibitors of programmed cell death"/>
    <property type="match status" value="1"/>
</dbReference>
<feature type="domain" description="Bcl-2 Bcl-2 homology region 1-3" evidence="3">
    <location>
        <begin position="78"/>
        <end position="177"/>
    </location>
</feature>
<protein>
    <submittedName>
        <fullName evidence="4">Bcl-2 protein 1</fullName>
    </submittedName>
</protein>
<keyword evidence="2" id="KW-0053">Apoptosis</keyword>
<evidence type="ECO:0000313" key="4">
    <source>
        <dbReference type="EMBL" id="KAA0185081.1"/>
    </source>
</evidence>
<dbReference type="InterPro" id="IPR046371">
    <property type="entry name" value="Bcl-2_BH1-3"/>
</dbReference>
<organism evidence="4 5">
    <name type="scientific">Fasciolopsis buskii</name>
    <dbReference type="NCBI Taxonomy" id="27845"/>
    <lineage>
        <taxon>Eukaryota</taxon>
        <taxon>Metazoa</taxon>
        <taxon>Spiralia</taxon>
        <taxon>Lophotrochozoa</taxon>
        <taxon>Platyhelminthes</taxon>
        <taxon>Trematoda</taxon>
        <taxon>Digenea</taxon>
        <taxon>Plagiorchiida</taxon>
        <taxon>Echinostomata</taxon>
        <taxon>Echinostomatoidea</taxon>
        <taxon>Fasciolidae</taxon>
        <taxon>Fasciolopsis</taxon>
    </lineage>
</organism>
<evidence type="ECO:0000256" key="2">
    <source>
        <dbReference type="ARBA" id="ARBA00022703"/>
    </source>
</evidence>
<dbReference type="OrthoDB" id="6021377at2759"/>
<proteinExistence type="inferred from homology"/>
<evidence type="ECO:0000259" key="3">
    <source>
        <dbReference type="SMART" id="SM00337"/>
    </source>
</evidence>
<dbReference type="AlphaFoldDB" id="A0A8E0RQ12"/>
<accession>A0A8E0RQ12</accession>